<dbReference type="Proteomes" id="UP000218113">
    <property type="component" value="Unassembled WGS sequence"/>
</dbReference>
<evidence type="ECO:0000313" key="1">
    <source>
        <dbReference type="EMBL" id="PCI23906.1"/>
    </source>
</evidence>
<sequence length="111" mass="12432">MLYRNLELLDVGPIHSVIKVDDTISGIREGFAAGCWTVGVARYSNYMDMDSMEQAEAMSEQEIQVRLQKTRQILKDSGAHYVVDSITDLPGVIEQINERLKKGECPNGTSR</sequence>
<dbReference type="SUPFAM" id="SSF56784">
    <property type="entry name" value="HAD-like"/>
    <property type="match status" value="1"/>
</dbReference>
<name>A0A2A4SR88_9DELT</name>
<dbReference type="EMBL" id="NVSR01000134">
    <property type="protein sequence ID" value="PCI23906.1"/>
    <property type="molecule type" value="Genomic_DNA"/>
</dbReference>
<reference evidence="2" key="1">
    <citation type="submission" date="2017-08" db="EMBL/GenBank/DDBJ databases">
        <title>A dynamic microbial community with high functional redundancy inhabits the cold, oxic subseafloor aquifer.</title>
        <authorList>
            <person name="Tully B.J."/>
            <person name="Wheat C.G."/>
            <person name="Glazer B.T."/>
            <person name="Huber J.A."/>
        </authorList>
    </citation>
    <scope>NUCLEOTIDE SEQUENCE [LARGE SCALE GENOMIC DNA]</scope>
</reference>
<accession>A0A2A4SR88</accession>
<evidence type="ECO:0008006" key="3">
    <source>
        <dbReference type="Google" id="ProtNLM"/>
    </source>
</evidence>
<gene>
    <name evidence="1" type="ORF">COB67_12360</name>
</gene>
<evidence type="ECO:0000313" key="2">
    <source>
        <dbReference type="Proteomes" id="UP000218113"/>
    </source>
</evidence>
<dbReference type="Gene3D" id="3.40.50.1000">
    <property type="entry name" value="HAD superfamily/HAD-like"/>
    <property type="match status" value="1"/>
</dbReference>
<proteinExistence type="predicted"/>
<dbReference type="AlphaFoldDB" id="A0A2A4SR88"/>
<comment type="caution">
    <text evidence="1">The sequence shown here is derived from an EMBL/GenBank/DDBJ whole genome shotgun (WGS) entry which is preliminary data.</text>
</comment>
<protein>
    <recommendedName>
        <fullName evidence="3">Phosphonoacetaldehyde hydrolase</fullName>
    </recommendedName>
</protein>
<dbReference type="InterPro" id="IPR036412">
    <property type="entry name" value="HAD-like_sf"/>
</dbReference>
<dbReference type="InterPro" id="IPR023214">
    <property type="entry name" value="HAD_sf"/>
</dbReference>
<organism evidence="1 2">
    <name type="scientific">SAR324 cluster bacterium</name>
    <dbReference type="NCBI Taxonomy" id="2024889"/>
    <lineage>
        <taxon>Bacteria</taxon>
        <taxon>Deltaproteobacteria</taxon>
        <taxon>SAR324 cluster</taxon>
    </lineage>
</organism>